<evidence type="ECO:0000313" key="1">
    <source>
        <dbReference type="EMBL" id="VYT71260.1"/>
    </source>
</evidence>
<dbReference type="AlphaFoldDB" id="A0A6N2Z065"/>
<sequence>MKKFKEFWRKGIKQKAIVIGIFLILLLAGAIIGSQQGTTNIDYGFSSSEDLKLEIAEHNNDNAITEIINKAKKEQDGASKKDIEKTINDGLYFIKTNVDNLTVDNTTMEKTMYYGYYIYNYIENNSNTENVGELNDKDKAVYNIGYYAFTYVKYPYRNADGARTNNLEIIKENLAKI</sequence>
<dbReference type="RefSeq" id="WP_156635277.1">
    <property type="nucleotide sequence ID" value="NZ_CACRTL010000017.1"/>
</dbReference>
<protein>
    <submittedName>
        <fullName evidence="1">Uncharacterized protein</fullName>
    </submittedName>
</protein>
<accession>A0A6N2Z065</accession>
<name>A0A6N2Z065_9FIRM</name>
<proteinExistence type="predicted"/>
<gene>
    <name evidence="1" type="ORF">CRLFYP8_01970</name>
</gene>
<dbReference type="EMBL" id="CACRTL010000017">
    <property type="protein sequence ID" value="VYT71260.1"/>
    <property type="molecule type" value="Genomic_DNA"/>
</dbReference>
<reference evidence="1" key="1">
    <citation type="submission" date="2019-11" db="EMBL/GenBank/DDBJ databases">
        <authorList>
            <person name="Feng L."/>
        </authorList>
    </citation>
    <scope>NUCLEOTIDE SEQUENCE</scope>
    <source>
        <strain evidence="1">CramosumLFYP8</strain>
    </source>
</reference>
<organism evidence="1">
    <name type="scientific">Thomasclavelia ramosa</name>
    <dbReference type="NCBI Taxonomy" id="1547"/>
    <lineage>
        <taxon>Bacteria</taxon>
        <taxon>Bacillati</taxon>
        <taxon>Bacillota</taxon>
        <taxon>Erysipelotrichia</taxon>
        <taxon>Erysipelotrichales</taxon>
        <taxon>Coprobacillaceae</taxon>
        <taxon>Thomasclavelia</taxon>
    </lineage>
</organism>